<gene>
    <name evidence="1" type="ORF">SAMN05216474_1164</name>
</gene>
<dbReference type="AlphaFoldDB" id="A0A1I6YTM9"/>
<dbReference type="EMBL" id="FPAS01000001">
    <property type="protein sequence ID" value="SFT53779.1"/>
    <property type="molecule type" value="Genomic_DNA"/>
</dbReference>
<keyword evidence="2" id="KW-1185">Reference proteome</keyword>
<reference evidence="1 2" key="1">
    <citation type="submission" date="2016-10" db="EMBL/GenBank/DDBJ databases">
        <authorList>
            <person name="de Groot N.N."/>
        </authorList>
    </citation>
    <scope>NUCLEOTIDE SEQUENCE [LARGE SCALE GENOMIC DNA]</scope>
    <source>
        <strain evidence="1 2">CGMCC 1.7005</strain>
    </source>
</reference>
<dbReference type="RefSeq" id="WP_090247369.1">
    <property type="nucleotide sequence ID" value="NZ_FPAS01000001.1"/>
</dbReference>
<dbReference type="STRING" id="477690.SAMN05216474_1164"/>
<evidence type="ECO:0000313" key="2">
    <source>
        <dbReference type="Proteomes" id="UP000236454"/>
    </source>
</evidence>
<accession>A0A1I6YTM9</accession>
<evidence type="ECO:0000313" key="1">
    <source>
        <dbReference type="EMBL" id="SFT53779.1"/>
    </source>
</evidence>
<organism evidence="1 2">
    <name type="scientific">Lishizhenia tianjinensis</name>
    <dbReference type="NCBI Taxonomy" id="477690"/>
    <lineage>
        <taxon>Bacteria</taxon>
        <taxon>Pseudomonadati</taxon>
        <taxon>Bacteroidota</taxon>
        <taxon>Flavobacteriia</taxon>
        <taxon>Flavobacteriales</taxon>
        <taxon>Crocinitomicaceae</taxon>
        <taxon>Lishizhenia</taxon>
    </lineage>
</organism>
<protein>
    <submittedName>
        <fullName evidence="1">Uncharacterized protein</fullName>
    </submittedName>
</protein>
<proteinExistence type="predicted"/>
<sequence length="353" mass="39710">MSRFSTILTLSFLLVLSACKKDEMPELVESNEPVFMVKGKIGQEEINIVAGDDNQYMYTGFDERNGVNLFYGDISNNNSSFKLTIHDGNLDNDNLELITNQPQFAFTRNAVTPTFQFAIDSFANNVKIDAIDWYVNGDYYSSNSITLYEHGLFNICAEVTFVDGEVANLCNDVILGYKKHAIGQPVHIVGSTGRLSVFNNTIYPIDNVEWYVNGVLFSDAIELSTSAFTGRVPITVIVNYSNGVQRTKSIMVDFDLEGKFIQDFSFAENINPLNNDYSLDLRFEIDGETWISNIPENDSLFVEISKYEKYKENVDGIPVSIANGLINCKLKRLSDGMIRDAELDLTFGFPQNF</sequence>
<dbReference type="PROSITE" id="PS51257">
    <property type="entry name" value="PROKAR_LIPOPROTEIN"/>
    <property type="match status" value="1"/>
</dbReference>
<name>A0A1I6YTM9_9FLAO</name>
<dbReference type="Proteomes" id="UP000236454">
    <property type="component" value="Unassembled WGS sequence"/>
</dbReference>
<dbReference type="OrthoDB" id="1199198at2"/>